<comment type="caution">
    <text evidence="12">The sequence shown here is derived from an EMBL/GenBank/DDBJ whole genome shotgun (WGS) entry which is preliminary data.</text>
</comment>
<evidence type="ECO:0000256" key="10">
    <source>
        <dbReference type="SAM" id="SignalP"/>
    </source>
</evidence>
<dbReference type="GO" id="GO:0042597">
    <property type="term" value="C:periplasmic space"/>
    <property type="evidence" value="ECO:0007669"/>
    <property type="project" value="UniProtKB-SubCell"/>
</dbReference>
<dbReference type="InterPro" id="IPR036909">
    <property type="entry name" value="Cyt_c-like_dom_sf"/>
</dbReference>
<reference evidence="13" key="1">
    <citation type="journal article" date="2017" name="Proc. Natl. Acad. Sci. U.S.A.">
        <title>Simulation of Deepwater Horizon oil plume reveals substrate specialization within a complex community of hydrocarbon-degraders.</title>
        <authorList>
            <person name="Hu P."/>
            <person name="Dubinsky E.A."/>
            <person name="Probst A.J."/>
            <person name="Wang J."/>
            <person name="Sieber C.M.K."/>
            <person name="Tom L.M."/>
            <person name="Gardinali P."/>
            <person name="Banfield J.F."/>
            <person name="Atlas R.M."/>
            <person name="Andersen G.L."/>
        </authorList>
    </citation>
    <scope>NUCLEOTIDE SEQUENCE [LARGE SCALE GENOMIC DNA]</scope>
</reference>
<dbReference type="GO" id="GO:0020037">
    <property type="term" value="F:heme binding"/>
    <property type="evidence" value="ECO:0007669"/>
    <property type="project" value="InterPro"/>
</dbReference>
<evidence type="ECO:0000256" key="3">
    <source>
        <dbReference type="ARBA" id="ARBA00022723"/>
    </source>
</evidence>
<name>A0A1Y5F5M5_9BACT</name>
<feature type="binding site" description="axial binding residue" evidence="9">
    <location>
        <position position="77"/>
    </location>
    <ligand>
        <name>heme c</name>
        <dbReference type="ChEBI" id="CHEBI:61717"/>
        <label>1</label>
    </ligand>
    <ligandPart>
        <name>Fe</name>
        <dbReference type="ChEBI" id="CHEBI:18248"/>
    </ligandPart>
</feature>
<keyword evidence="6" id="KW-0560">Oxidoreductase</keyword>
<dbReference type="InterPro" id="IPR026259">
    <property type="entry name" value="MauG/Cytc_peroxidase"/>
</dbReference>
<dbReference type="GO" id="GO:0046872">
    <property type="term" value="F:metal ion binding"/>
    <property type="evidence" value="ECO:0007669"/>
    <property type="project" value="UniProtKB-KW"/>
</dbReference>
<comment type="PTM">
    <text evidence="8">Binds 2 heme groups per subunit.</text>
</comment>
<dbReference type="Gene3D" id="1.10.760.10">
    <property type="entry name" value="Cytochrome c-like domain"/>
    <property type="match status" value="2"/>
</dbReference>
<keyword evidence="5" id="KW-0574">Periplasm</keyword>
<dbReference type="Proteomes" id="UP000196531">
    <property type="component" value="Unassembled WGS sequence"/>
</dbReference>
<dbReference type="PROSITE" id="PS51007">
    <property type="entry name" value="CYTC"/>
    <property type="match status" value="1"/>
</dbReference>
<keyword evidence="7 9" id="KW-0408">Iron</keyword>
<feature type="binding site" description="covalent" evidence="8">
    <location>
        <position position="284"/>
    </location>
    <ligand>
        <name>heme c</name>
        <dbReference type="ChEBI" id="CHEBI:61717"/>
        <label>2</label>
    </ligand>
</feature>
<evidence type="ECO:0000256" key="8">
    <source>
        <dbReference type="PIRSR" id="PIRSR000294-1"/>
    </source>
</evidence>
<organism evidence="12 13">
    <name type="scientific">Halobacteriovorax marinus</name>
    <dbReference type="NCBI Taxonomy" id="97084"/>
    <lineage>
        <taxon>Bacteria</taxon>
        <taxon>Pseudomonadati</taxon>
        <taxon>Bdellovibrionota</taxon>
        <taxon>Bacteriovoracia</taxon>
        <taxon>Bacteriovoracales</taxon>
        <taxon>Halobacteriovoraceae</taxon>
        <taxon>Halobacteriovorax</taxon>
    </lineage>
</organism>
<accession>A0A1Y5F5M5</accession>
<proteinExistence type="predicted"/>
<evidence type="ECO:0000313" key="13">
    <source>
        <dbReference type="Proteomes" id="UP000196531"/>
    </source>
</evidence>
<keyword evidence="4 10" id="KW-0732">Signal</keyword>
<dbReference type="SUPFAM" id="SSF46626">
    <property type="entry name" value="Cytochrome c"/>
    <property type="match status" value="2"/>
</dbReference>
<feature type="signal peptide" evidence="10">
    <location>
        <begin position="1"/>
        <end position="22"/>
    </location>
</feature>
<gene>
    <name evidence="12" type="ORF">A9Q84_15325</name>
</gene>
<dbReference type="GO" id="GO:0009055">
    <property type="term" value="F:electron transfer activity"/>
    <property type="evidence" value="ECO:0007669"/>
    <property type="project" value="InterPro"/>
</dbReference>
<dbReference type="EMBL" id="MAAO01000007">
    <property type="protein sequence ID" value="OUR95868.1"/>
    <property type="molecule type" value="Genomic_DNA"/>
</dbReference>
<feature type="domain" description="Cytochrome c" evidence="11">
    <location>
        <begin position="266"/>
        <end position="429"/>
    </location>
</feature>
<dbReference type="InterPro" id="IPR004852">
    <property type="entry name" value="Di-haem_cyt_c_peroxidsae"/>
</dbReference>
<dbReference type="AlphaFoldDB" id="A0A1Y5F5M5"/>
<evidence type="ECO:0000256" key="5">
    <source>
        <dbReference type="ARBA" id="ARBA00022764"/>
    </source>
</evidence>
<feature type="chain" id="PRO_5012079596" description="Cytochrome c domain-containing protein" evidence="10">
    <location>
        <begin position="23"/>
        <end position="432"/>
    </location>
</feature>
<evidence type="ECO:0000256" key="4">
    <source>
        <dbReference type="ARBA" id="ARBA00022729"/>
    </source>
</evidence>
<evidence type="ECO:0000256" key="2">
    <source>
        <dbReference type="ARBA" id="ARBA00022617"/>
    </source>
</evidence>
<feature type="binding site" description="covalent" evidence="8">
    <location>
        <position position="73"/>
    </location>
    <ligand>
        <name>heme c</name>
        <dbReference type="ChEBI" id="CHEBI:61717"/>
        <label>1</label>
    </ligand>
</feature>
<feature type="binding site" description="covalent" evidence="8">
    <location>
        <position position="281"/>
    </location>
    <ligand>
        <name>heme c</name>
        <dbReference type="ChEBI" id="CHEBI:61717"/>
        <label>2</label>
    </ligand>
</feature>
<feature type="binding site" description="covalent" evidence="8">
    <location>
        <position position="76"/>
    </location>
    <ligand>
        <name>heme c</name>
        <dbReference type="ChEBI" id="CHEBI:61717"/>
        <label>1</label>
    </ligand>
</feature>
<evidence type="ECO:0000313" key="12">
    <source>
        <dbReference type="EMBL" id="OUR95868.1"/>
    </source>
</evidence>
<keyword evidence="2 8" id="KW-0349">Heme</keyword>
<comment type="cofactor">
    <cofactor evidence="8">
        <name>heme</name>
        <dbReference type="ChEBI" id="CHEBI:30413"/>
    </cofactor>
    <text evidence="8">Binds 2 heme groups.</text>
</comment>
<comment type="subcellular location">
    <subcellularLocation>
        <location evidence="1">Periplasm</location>
    </subcellularLocation>
</comment>
<dbReference type="PANTHER" id="PTHR30600">
    <property type="entry name" value="CYTOCHROME C PEROXIDASE-RELATED"/>
    <property type="match status" value="1"/>
</dbReference>
<protein>
    <recommendedName>
        <fullName evidence="11">Cytochrome c domain-containing protein</fullName>
    </recommendedName>
</protein>
<evidence type="ECO:0000256" key="7">
    <source>
        <dbReference type="ARBA" id="ARBA00023004"/>
    </source>
</evidence>
<dbReference type="InterPro" id="IPR051395">
    <property type="entry name" value="Cytochrome_c_Peroxidase/MauG"/>
</dbReference>
<feature type="binding site" description="axial binding residue" evidence="9">
    <location>
        <position position="285"/>
    </location>
    <ligand>
        <name>heme c</name>
        <dbReference type="ChEBI" id="CHEBI:61717"/>
        <label>2</label>
    </ligand>
    <ligandPart>
        <name>Fe</name>
        <dbReference type="ChEBI" id="CHEBI:18248"/>
    </ligandPart>
</feature>
<evidence type="ECO:0000256" key="1">
    <source>
        <dbReference type="ARBA" id="ARBA00004418"/>
    </source>
</evidence>
<dbReference type="InterPro" id="IPR009056">
    <property type="entry name" value="Cyt_c-like_dom"/>
</dbReference>
<dbReference type="PIRSF" id="PIRSF000294">
    <property type="entry name" value="Cytochrome-c_peroxidase"/>
    <property type="match status" value="1"/>
</dbReference>
<evidence type="ECO:0000256" key="9">
    <source>
        <dbReference type="PIRSR" id="PIRSR000294-2"/>
    </source>
</evidence>
<evidence type="ECO:0000256" key="6">
    <source>
        <dbReference type="ARBA" id="ARBA00023002"/>
    </source>
</evidence>
<dbReference type="Pfam" id="PF03150">
    <property type="entry name" value="CCP_MauG"/>
    <property type="match status" value="1"/>
</dbReference>
<sequence length="432" mass="48900">MRNVYLYLTVFFSISFSFNSFAENPLDTKLSEYVKKFNFRPVEIPAGKNIDLFLLGKALFFEKEVAGNRDISCATCHHPDTFTGDGLPLPIGTGGKGLGLERVQVGNADIVPRNSPPLYNVGHRDINKAFWDARVRYNERAEVFTTPEPALNGDYPLAYEITDQLGHAIDAQALFPPTSHIEMRGAKGENELADAKSNLDVWSLIMKRLLSQQKYRDLFKAAYPNSEKLNIGHFGKALGHFQTHEFSVTMTPWDQYLRGDKSALSVKEKRGALVFVERGRCVLCHQGRLLGGNVLMGVASPQTGPGVDIRKNDQGVFEATGVERHQYLFKTPMLRNVALTAPYFHSGVYKTLKEVINHYDGGVKSLDKYDSSWLREFTGRNYKNALFVETDRYKIFRKKESAHPILRSRGIRMTEMEKSDLLKFLEQSLTEK</sequence>
<dbReference type="GO" id="GO:0004130">
    <property type="term" value="F:cytochrome-c peroxidase activity"/>
    <property type="evidence" value="ECO:0007669"/>
    <property type="project" value="TreeGrafter"/>
</dbReference>
<evidence type="ECO:0000259" key="11">
    <source>
        <dbReference type="PROSITE" id="PS51007"/>
    </source>
</evidence>
<keyword evidence="3 9" id="KW-0479">Metal-binding</keyword>